<evidence type="ECO:0000313" key="3">
    <source>
        <dbReference type="Proteomes" id="UP000799444"/>
    </source>
</evidence>
<name>A0A9P4R239_9PLEO</name>
<feature type="compositionally biased region" description="Basic and acidic residues" evidence="1">
    <location>
        <begin position="130"/>
        <end position="140"/>
    </location>
</feature>
<comment type="caution">
    <text evidence="2">The sequence shown here is derived from an EMBL/GenBank/DDBJ whole genome shotgun (WGS) entry which is preliminary data.</text>
</comment>
<dbReference type="EMBL" id="ML996112">
    <property type="protein sequence ID" value="KAF2738003.1"/>
    <property type="molecule type" value="Genomic_DNA"/>
</dbReference>
<proteinExistence type="predicted"/>
<dbReference type="Proteomes" id="UP000799444">
    <property type="component" value="Unassembled WGS sequence"/>
</dbReference>
<sequence>MASTVGSPPALHHGSDAIAMAADPTGALSRVPSAISSRGFSNARCKRPVDSHCRKICCSDRHAGLLSQILVAEGGPSTKAEVTGGSPCWPRAVRACERTVASRLPVLGAPMLTVRVKGNAPVDPNLHSPVSERGRGDKGGDASNTTKELACGQKATPEMKCSPDSMEHARPLDDGCDIYFG</sequence>
<organism evidence="2 3">
    <name type="scientific">Polyplosphaeria fusca</name>
    <dbReference type="NCBI Taxonomy" id="682080"/>
    <lineage>
        <taxon>Eukaryota</taxon>
        <taxon>Fungi</taxon>
        <taxon>Dikarya</taxon>
        <taxon>Ascomycota</taxon>
        <taxon>Pezizomycotina</taxon>
        <taxon>Dothideomycetes</taxon>
        <taxon>Pleosporomycetidae</taxon>
        <taxon>Pleosporales</taxon>
        <taxon>Tetraplosphaeriaceae</taxon>
        <taxon>Polyplosphaeria</taxon>
    </lineage>
</organism>
<reference evidence="2" key="1">
    <citation type="journal article" date="2020" name="Stud. Mycol.">
        <title>101 Dothideomycetes genomes: a test case for predicting lifestyles and emergence of pathogens.</title>
        <authorList>
            <person name="Haridas S."/>
            <person name="Albert R."/>
            <person name="Binder M."/>
            <person name="Bloem J."/>
            <person name="Labutti K."/>
            <person name="Salamov A."/>
            <person name="Andreopoulos B."/>
            <person name="Baker S."/>
            <person name="Barry K."/>
            <person name="Bills G."/>
            <person name="Bluhm B."/>
            <person name="Cannon C."/>
            <person name="Castanera R."/>
            <person name="Culley D."/>
            <person name="Daum C."/>
            <person name="Ezra D."/>
            <person name="Gonzalez J."/>
            <person name="Henrissat B."/>
            <person name="Kuo A."/>
            <person name="Liang C."/>
            <person name="Lipzen A."/>
            <person name="Lutzoni F."/>
            <person name="Magnuson J."/>
            <person name="Mondo S."/>
            <person name="Nolan M."/>
            <person name="Ohm R."/>
            <person name="Pangilinan J."/>
            <person name="Park H.-J."/>
            <person name="Ramirez L."/>
            <person name="Alfaro M."/>
            <person name="Sun H."/>
            <person name="Tritt A."/>
            <person name="Yoshinaga Y."/>
            <person name="Zwiers L.-H."/>
            <person name="Turgeon B."/>
            <person name="Goodwin S."/>
            <person name="Spatafora J."/>
            <person name="Crous P."/>
            <person name="Grigoriev I."/>
        </authorList>
    </citation>
    <scope>NUCLEOTIDE SEQUENCE</scope>
    <source>
        <strain evidence="2">CBS 125425</strain>
    </source>
</reference>
<dbReference type="AlphaFoldDB" id="A0A9P4R239"/>
<accession>A0A9P4R239</accession>
<evidence type="ECO:0000313" key="2">
    <source>
        <dbReference type="EMBL" id="KAF2738003.1"/>
    </source>
</evidence>
<keyword evidence="3" id="KW-1185">Reference proteome</keyword>
<protein>
    <submittedName>
        <fullName evidence="2">Uncharacterized protein</fullName>
    </submittedName>
</protein>
<evidence type="ECO:0000256" key="1">
    <source>
        <dbReference type="SAM" id="MobiDB-lite"/>
    </source>
</evidence>
<feature type="region of interest" description="Disordered" evidence="1">
    <location>
        <begin position="119"/>
        <end position="168"/>
    </location>
</feature>
<gene>
    <name evidence="2" type="ORF">EJ04DRAFT_80654</name>
</gene>